<dbReference type="RefSeq" id="WP_250064094.1">
    <property type="nucleotide sequence ID" value="NZ_JAIKTS010000002.1"/>
</dbReference>
<accession>A0ABT0SHL5</accession>
<proteinExistence type="predicted"/>
<evidence type="ECO:0000313" key="3">
    <source>
        <dbReference type="Proteomes" id="UP001431235"/>
    </source>
</evidence>
<name>A0ABT0SHL5_9GAMM</name>
<reference evidence="2 3" key="1">
    <citation type="submission" date="2021-08" db="EMBL/GenBank/DDBJ databases">
        <title>Novel members of of the genus Stenotrophomonas from differernt environment.</title>
        <authorList>
            <person name="Deng Y."/>
        </authorList>
    </citation>
    <scope>NUCLEOTIDE SEQUENCE [LARGE SCALE GENOMIC DNA]</scope>
    <source>
        <strain evidence="2 3">CPCC 101365</strain>
    </source>
</reference>
<sequence length="121" mass="13078">MTPGPLATMLGLVAAGMALSAPADAAAPDLVSANWIRVEENHAVLSSEGRDYLFDSYIVPFEQPYYIHVRARDGGALERAQAERLAEDYIRPRGCTQPLQRRPDLDAGDPAEGVLVLGIQC</sequence>
<dbReference type="Proteomes" id="UP001431235">
    <property type="component" value="Unassembled WGS sequence"/>
</dbReference>
<keyword evidence="1" id="KW-0732">Signal</keyword>
<protein>
    <submittedName>
        <fullName evidence="2">Uncharacterized protein</fullName>
    </submittedName>
</protein>
<feature type="chain" id="PRO_5045602132" evidence="1">
    <location>
        <begin position="26"/>
        <end position="121"/>
    </location>
</feature>
<keyword evidence="3" id="KW-1185">Reference proteome</keyword>
<organism evidence="2 3">
    <name type="scientific">Stenotrophomonas mori</name>
    <dbReference type="NCBI Taxonomy" id="2871096"/>
    <lineage>
        <taxon>Bacteria</taxon>
        <taxon>Pseudomonadati</taxon>
        <taxon>Pseudomonadota</taxon>
        <taxon>Gammaproteobacteria</taxon>
        <taxon>Lysobacterales</taxon>
        <taxon>Lysobacteraceae</taxon>
        <taxon>Stenotrophomonas</taxon>
    </lineage>
</organism>
<evidence type="ECO:0000256" key="1">
    <source>
        <dbReference type="SAM" id="SignalP"/>
    </source>
</evidence>
<evidence type="ECO:0000313" key="2">
    <source>
        <dbReference type="EMBL" id="MCL7714826.1"/>
    </source>
</evidence>
<feature type="signal peptide" evidence="1">
    <location>
        <begin position="1"/>
        <end position="25"/>
    </location>
</feature>
<comment type="caution">
    <text evidence="2">The sequence shown here is derived from an EMBL/GenBank/DDBJ whole genome shotgun (WGS) entry which is preliminary data.</text>
</comment>
<dbReference type="EMBL" id="JAIKTS010000002">
    <property type="protein sequence ID" value="MCL7714826.1"/>
    <property type="molecule type" value="Genomic_DNA"/>
</dbReference>
<gene>
    <name evidence="2" type="ORF">K5L01_09240</name>
</gene>